<dbReference type="EMBL" id="MU839828">
    <property type="protein sequence ID" value="KAK1758782.1"/>
    <property type="molecule type" value="Genomic_DNA"/>
</dbReference>
<gene>
    <name evidence="6" type="ORF">QBC47DRAFT_409622</name>
</gene>
<evidence type="ECO:0000313" key="6">
    <source>
        <dbReference type="EMBL" id="KAK1758782.1"/>
    </source>
</evidence>
<evidence type="ECO:0000256" key="2">
    <source>
        <dbReference type="ARBA" id="ARBA00022692"/>
    </source>
</evidence>
<keyword evidence="4 5" id="KW-0472">Membrane</keyword>
<dbReference type="Pfam" id="PF01544">
    <property type="entry name" value="CorA"/>
    <property type="match status" value="1"/>
</dbReference>
<name>A0AAJ0BKZ3_9PEZI</name>
<reference evidence="6" key="1">
    <citation type="submission" date="2023-06" db="EMBL/GenBank/DDBJ databases">
        <title>Genome-scale phylogeny and comparative genomics of the fungal order Sordariales.</title>
        <authorList>
            <consortium name="Lawrence Berkeley National Laboratory"/>
            <person name="Hensen N."/>
            <person name="Bonometti L."/>
            <person name="Westerberg I."/>
            <person name="Brannstrom I.O."/>
            <person name="Guillou S."/>
            <person name="Cros-Aarteil S."/>
            <person name="Calhoun S."/>
            <person name="Haridas S."/>
            <person name="Kuo A."/>
            <person name="Mondo S."/>
            <person name="Pangilinan J."/>
            <person name="Riley R."/>
            <person name="Labutti K."/>
            <person name="Andreopoulos B."/>
            <person name="Lipzen A."/>
            <person name="Chen C."/>
            <person name="Yanf M."/>
            <person name="Daum C."/>
            <person name="Ng V."/>
            <person name="Clum A."/>
            <person name="Steindorff A."/>
            <person name="Ohm R."/>
            <person name="Martin F."/>
            <person name="Silar P."/>
            <person name="Natvig D."/>
            <person name="Lalanne C."/>
            <person name="Gautier V."/>
            <person name="Ament-Velasquez S.L."/>
            <person name="Kruys A."/>
            <person name="Hutchinson M.I."/>
            <person name="Powell A.J."/>
            <person name="Barry K."/>
            <person name="Miller A.N."/>
            <person name="Grigoriev I.V."/>
            <person name="Debuchy R."/>
            <person name="Gladieux P."/>
            <person name="Thoren M.H."/>
            <person name="Johannesson H."/>
        </authorList>
    </citation>
    <scope>NUCLEOTIDE SEQUENCE</scope>
    <source>
        <strain evidence="6">PSN4</strain>
    </source>
</reference>
<dbReference type="GO" id="GO:0016020">
    <property type="term" value="C:membrane"/>
    <property type="evidence" value="ECO:0007669"/>
    <property type="project" value="UniProtKB-SubCell"/>
</dbReference>
<feature type="transmembrane region" description="Helical" evidence="5">
    <location>
        <begin position="455"/>
        <end position="475"/>
    </location>
</feature>
<dbReference type="InterPro" id="IPR002523">
    <property type="entry name" value="MgTranspt_CorA/ZnTranspt_ZntB"/>
</dbReference>
<keyword evidence="2 5" id="KW-0812">Transmembrane</keyword>
<feature type="transmembrane region" description="Helical" evidence="5">
    <location>
        <begin position="413"/>
        <end position="435"/>
    </location>
</feature>
<evidence type="ECO:0000256" key="3">
    <source>
        <dbReference type="ARBA" id="ARBA00022989"/>
    </source>
</evidence>
<dbReference type="InterPro" id="IPR045863">
    <property type="entry name" value="CorA_TM1_TM2"/>
</dbReference>
<dbReference type="Proteomes" id="UP001239445">
    <property type="component" value="Unassembled WGS sequence"/>
</dbReference>
<dbReference type="GO" id="GO:0046873">
    <property type="term" value="F:metal ion transmembrane transporter activity"/>
    <property type="evidence" value="ECO:0007669"/>
    <property type="project" value="InterPro"/>
</dbReference>
<sequence>MAGYRPDNSNLVGVSLDDIFANELECSQLSKRTRVSVLEPDYKSFLDKDSKKVIEKVRELNRGQDGESVCEVDLETQAVCETNPETGDERNREYRNPIPKGLDLIDDAHDCESRSLAWQELDDKGFKRRLEHWESSGRETEKSILISYESELTTDSPGTLTISKELFRSMCDILRIPAIFVKAVLASPWQAHICGQAYFIESNPDTDDDGKITGVTIFYHFQSGLQFNRSYIFSRHHLESNTTTNICINCMPSAQTSWGAAVGPLRTQPANRSPFSFHVMLLYRILESLDSDAEKLRTKLLRHEDIQSPPTDLALETWNLHHLAQNMHILAEYYADAEAKVEFLIQAYSAYQNSSWVELKATMREDLSHLEAMRWRTSVSKRWIVDYKDRVGIRINHVFHVSNQEQAISMGTVAALTLFFLPPTFVCSIFGMDVFYVSGDSGSNLGGLNVSSDWWLYPATAVPLTVVVIGIWILWRRTRLKRKSRRLPDIESGRSGSYL</sequence>
<organism evidence="6 7">
    <name type="scientific">Echria macrotheca</name>
    <dbReference type="NCBI Taxonomy" id="438768"/>
    <lineage>
        <taxon>Eukaryota</taxon>
        <taxon>Fungi</taxon>
        <taxon>Dikarya</taxon>
        <taxon>Ascomycota</taxon>
        <taxon>Pezizomycotina</taxon>
        <taxon>Sordariomycetes</taxon>
        <taxon>Sordariomycetidae</taxon>
        <taxon>Sordariales</taxon>
        <taxon>Schizotheciaceae</taxon>
        <taxon>Echria</taxon>
    </lineage>
</organism>
<protein>
    <submittedName>
        <fullName evidence="6">Uncharacterized protein</fullName>
    </submittedName>
</protein>
<keyword evidence="7" id="KW-1185">Reference proteome</keyword>
<comment type="caution">
    <text evidence="6">The sequence shown here is derived from an EMBL/GenBank/DDBJ whole genome shotgun (WGS) entry which is preliminary data.</text>
</comment>
<dbReference type="Gene3D" id="1.20.58.340">
    <property type="entry name" value="Magnesium transport protein CorA, transmembrane region"/>
    <property type="match status" value="1"/>
</dbReference>
<comment type="subcellular location">
    <subcellularLocation>
        <location evidence="1">Membrane</location>
        <topology evidence="1">Multi-pass membrane protein</topology>
    </subcellularLocation>
</comment>
<dbReference type="AlphaFoldDB" id="A0AAJ0BKZ3"/>
<accession>A0AAJ0BKZ3</accession>
<dbReference type="SUPFAM" id="SSF144083">
    <property type="entry name" value="Magnesium transport protein CorA, transmembrane region"/>
    <property type="match status" value="1"/>
</dbReference>
<evidence type="ECO:0000256" key="4">
    <source>
        <dbReference type="ARBA" id="ARBA00023136"/>
    </source>
</evidence>
<keyword evidence="3 5" id="KW-1133">Transmembrane helix</keyword>
<evidence type="ECO:0000256" key="5">
    <source>
        <dbReference type="SAM" id="Phobius"/>
    </source>
</evidence>
<evidence type="ECO:0000256" key="1">
    <source>
        <dbReference type="ARBA" id="ARBA00004141"/>
    </source>
</evidence>
<evidence type="ECO:0000313" key="7">
    <source>
        <dbReference type="Proteomes" id="UP001239445"/>
    </source>
</evidence>
<proteinExistence type="predicted"/>